<evidence type="ECO:0000313" key="5">
    <source>
        <dbReference type="WBParaSite" id="maker-uti_cns_0002732-snap-gene-0.5-mRNA-1"/>
    </source>
</evidence>
<reference evidence="5 6" key="1">
    <citation type="submission" date="2016-11" db="UniProtKB">
        <authorList>
            <consortium name="WormBaseParasite"/>
        </authorList>
    </citation>
    <scope>IDENTIFICATION</scope>
</reference>
<evidence type="ECO:0000256" key="3">
    <source>
        <dbReference type="SAM" id="SignalP"/>
    </source>
</evidence>
<dbReference type="GO" id="GO:0030431">
    <property type="term" value="P:sleep"/>
    <property type="evidence" value="ECO:0007669"/>
    <property type="project" value="InterPro"/>
</dbReference>
<dbReference type="AlphaFoldDB" id="A0A1I8JCY9"/>
<accession>A0A1I8JCY9</accession>
<evidence type="ECO:0000256" key="1">
    <source>
        <dbReference type="ARBA" id="ARBA00022729"/>
    </source>
</evidence>
<dbReference type="InterPro" id="IPR031424">
    <property type="entry name" value="QVR-like"/>
</dbReference>
<protein>
    <submittedName>
        <fullName evidence="5 6">Protein sleepless</fullName>
    </submittedName>
</protein>
<feature type="signal peptide" evidence="3">
    <location>
        <begin position="1"/>
        <end position="29"/>
    </location>
</feature>
<dbReference type="Proteomes" id="UP000095280">
    <property type="component" value="Unplaced"/>
</dbReference>
<keyword evidence="2" id="KW-0325">Glycoprotein</keyword>
<dbReference type="GO" id="GO:0032222">
    <property type="term" value="P:regulation of synaptic transmission, cholinergic"/>
    <property type="evidence" value="ECO:0007669"/>
    <property type="project" value="InterPro"/>
</dbReference>
<dbReference type="WBParaSite" id="maker-uti_cns_0046809-snap-gene-0.10-mRNA-1">
    <property type="protein sequence ID" value="maker-uti_cns_0046809-snap-gene-0.10-mRNA-1"/>
    <property type="gene ID" value="maker-uti_cns_0046809-snap-gene-0.10"/>
</dbReference>
<feature type="chain" id="PRO_5009845917" evidence="3">
    <location>
        <begin position="30"/>
        <end position="177"/>
    </location>
</feature>
<dbReference type="WBParaSite" id="maker-uti_cns_0002732-snap-gene-0.5-mRNA-1">
    <property type="protein sequence ID" value="maker-uti_cns_0002732-snap-gene-0.5-mRNA-1"/>
    <property type="gene ID" value="maker-uti_cns_0002732-snap-gene-0.5"/>
</dbReference>
<name>A0A1I8JCY9_9PLAT</name>
<dbReference type="Pfam" id="PF17064">
    <property type="entry name" value="QVR"/>
    <property type="match status" value="1"/>
</dbReference>
<keyword evidence="4" id="KW-1185">Reference proteome</keyword>
<evidence type="ECO:0000313" key="6">
    <source>
        <dbReference type="WBParaSite" id="maker-uti_cns_0046809-snap-gene-0.10-mRNA-1"/>
    </source>
</evidence>
<evidence type="ECO:0000256" key="2">
    <source>
        <dbReference type="ARBA" id="ARBA00023180"/>
    </source>
</evidence>
<organism evidence="4 6">
    <name type="scientific">Macrostomum lignano</name>
    <dbReference type="NCBI Taxonomy" id="282301"/>
    <lineage>
        <taxon>Eukaryota</taxon>
        <taxon>Metazoa</taxon>
        <taxon>Spiralia</taxon>
        <taxon>Lophotrochozoa</taxon>
        <taxon>Platyhelminthes</taxon>
        <taxon>Rhabditophora</taxon>
        <taxon>Macrostomorpha</taxon>
        <taxon>Macrostomida</taxon>
        <taxon>Macrostomidae</taxon>
        <taxon>Macrostomum</taxon>
    </lineage>
</organism>
<proteinExistence type="predicted"/>
<evidence type="ECO:0000313" key="4">
    <source>
        <dbReference type="Proteomes" id="UP000095280"/>
    </source>
</evidence>
<sequence length="177" mass="19617">MRLTDCAQFQRLLFGLPLLLLLQLGCGNCQDFSVDTIEGSDKKLEVQPRAIVNATKPKGAQSFHCIVCDDMLDANCEPWDEFSHSKNCYEDPRIDKSQAVGCRKMVQQVQGRVYVSRQCTNLVSDSVQGCVDRVGTKKIKVTYCHCRGRQNCNTAASLRGGLQLMGLPLLLSLAALF</sequence>
<keyword evidence="1 3" id="KW-0732">Signal</keyword>